<dbReference type="Proteomes" id="UP000887574">
    <property type="component" value="Unplaced"/>
</dbReference>
<sequence>MLSLTAIAKRGIGSVAFIFTVKGSSCSDFDCRFDDFTISGGGKGWYVQEPPEAAPAAGAAAADATVLADGGAGVVAGAVTPGNKRIVVKT</sequence>
<dbReference type="WBParaSite" id="jg25620">
    <property type="protein sequence ID" value="jg25620"/>
    <property type="gene ID" value="jg25620"/>
</dbReference>
<organism evidence="1 2">
    <name type="scientific">Ditylenchus dipsaci</name>
    <dbReference type="NCBI Taxonomy" id="166011"/>
    <lineage>
        <taxon>Eukaryota</taxon>
        <taxon>Metazoa</taxon>
        <taxon>Ecdysozoa</taxon>
        <taxon>Nematoda</taxon>
        <taxon>Chromadorea</taxon>
        <taxon>Rhabditida</taxon>
        <taxon>Tylenchina</taxon>
        <taxon>Tylenchomorpha</taxon>
        <taxon>Sphaerularioidea</taxon>
        <taxon>Anguinidae</taxon>
        <taxon>Anguininae</taxon>
        <taxon>Ditylenchus</taxon>
    </lineage>
</organism>
<evidence type="ECO:0000313" key="2">
    <source>
        <dbReference type="WBParaSite" id="jg25620"/>
    </source>
</evidence>
<name>A0A915E0F7_9BILA</name>
<proteinExistence type="predicted"/>
<reference evidence="2" key="1">
    <citation type="submission" date="2022-11" db="UniProtKB">
        <authorList>
            <consortium name="WormBaseParasite"/>
        </authorList>
    </citation>
    <scope>IDENTIFICATION</scope>
</reference>
<protein>
    <submittedName>
        <fullName evidence="2">Uncharacterized protein</fullName>
    </submittedName>
</protein>
<evidence type="ECO:0000313" key="1">
    <source>
        <dbReference type="Proteomes" id="UP000887574"/>
    </source>
</evidence>
<keyword evidence="1" id="KW-1185">Reference proteome</keyword>
<dbReference type="AlphaFoldDB" id="A0A915E0F7"/>
<accession>A0A915E0F7</accession>